<dbReference type="SUPFAM" id="SSF53649">
    <property type="entry name" value="Alkaline phosphatase-like"/>
    <property type="match status" value="1"/>
</dbReference>
<dbReference type="Pfam" id="PF01663">
    <property type="entry name" value="Phosphodiest"/>
    <property type="match status" value="2"/>
</dbReference>
<dbReference type="GO" id="GO:0016787">
    <property type="term" value="F:hydrolase activity"/>
    <property type="evidence" value="ECO:0007669"/>
    <property type="project" value="UniProtKB-ARBA"/>
</dbReference>
<evidence type="ECO:0000313" key="2">
    <source>
        <dbReference type="Proteomes" id="UP000248039"/>
    </source>
</evidence>
<dbReference type="Gene3D" id="3.40.720.10">
    <property type="entry name" value="Alkaline Phosphatase, subunit A"/>
    <property type="match status" value="2"/>
</dbReference>
<gene>
    <name evidence="1" type="ORF">C7C46_07095</name>
</gene>
<dbReference type="PANTHER" id="PTHR10151">
    <property type="entry name" value="ECTONUCLEOTIDE PYROPHOSPHATASE/PHOSPHODIESTERASE"/>
    <property type="match status" value="1"/>
</dbReference>
<dbReference type="InterPro" id="IPR006311">
    <property type="entry name" value="TAT_signal"/>
</dbReference>
<protein>
    <submittedName>
        <fullName evidence="1">Phosphodiesterase</fullName>
    </submittedName>
</protein>
<organism evidence="1 2">
    <name type="scientific">Streptomyces tateyamensis</name>
    <dbReference type="NCBI Taxonomy" id="565073"/>
    <lineage>
        <taxon>Bacteria</taxon>
        <taxon>Bacillati</taxon>
        <taxon>Actinomycetota</taxon>
        <taxon>Actinomycetes</taxon>
        <taxon>Kitasatosporales</taxon>
        <taxon>Streptomycetaceae</taxon>
        <taxon>Streptomyces</taxon>
    </lineage>
</organism>
<reference evidence="1 2" key="1">
    <citation type="submission" date="2018-03" db="EMBL/GenBank/DDBJ databases">
        <title>Bioinformatic expansion and discovery of thiopeptide antibiotics.</title>
        <authorList>
            <person name="Schwalen C.J."/>
            <person name="Hudson G.A."/>
            <person name="Mitchell D.A."/>
        </authorList>
    </citation>
    <scope>NUCLEOTIDE SEQUENCE [LARGE SCALE GENOMIC DNA]</scope>
    <source>
        <strain evidence="1 2">ATCC 21389</strain>
    </source>
</reference>
<dbReference type="AlphaFoldDB" id="A0A2V4NI86"/>
<dbReference type="Proteomes" id="UP000248039">
    <property type="component" value="Unassembled WGS sequence"/>
</dbReference>
<dbReference type="InterPro" id="IPR017850">
    <property type="entry name" value="Alkaline_phosphatase_core_sf"/>
</dbReference>
<sequence length="564" mass="58804">MSEPPPARAQEKKLTRRSVRLAAVLTATGALTAGSLAQAYAADNEFGRHHGAAKHVLLISVDGLHQSDLSWYIAQHPQSALAKLVGGGVEYTGASTTNPSDSFPGMVAQVTGGGPGTTGVYYDDTYNAALLPAGTTDCKGAKPGVEVDLTENLDKNQSSIDAGQGLSGLPGSILQLTGKPQTLINPAKLPVDPHTCKPVYPHTYLQTNTVFEVAHQAGLRTAWSDKHAAYEILNGPSGQGVDDLFTPEINSDAIGYPAGDDWTKDNKATQQYDSYKVQAVLNEIDGYDHARTTRTGTPAVFGLNLQTVSTAQKLPASDGQTGGYTAKNVPSPLLAGALDYVDQQIGALTAELRKEHLDRSTTVILSAKHGQSPTDPQALTRIDDGPLLDGLNAAWKAAHPGAGDLVAHAVDDDAVLLWLNDRSAAATSFAKDYLLAQNGTGNDIKGAPKPFTTGGLTKVYAGAAAAGFFGVKPGDARVPDVFGVAQYGVVYTGGHGKVAEHGGGHADDLNVPLVVSGAGTPDHVRDSAPVETKQIAPTILKLLGLNPQQLQAVRAEHTAVLPVR</sequence>
<comment type="caution">
    <text evidence="1">The sequence shown here is derived from an EMBL/GenBank/DDBJ whole genome shotgun (WGS) entry which is preliminary data.</text>
</comment>
<name>A0A2V4NI86_9ACTN</name>
<dbReference type="OrthoDB" id="8355658at2"/>
<keyword evidence="2" id="KW-1185">Reference proteome</keyword>
<dbReference type="PANTHER" id="PTHR10151:SF120">
    <property type="entry name" value="BIS(5'-ADENOSYL)-TRIPHOSPHATASE"/>
    <property type="match status" value="1"/>
</dbReference>
<dbReference type="PROSITE" id="PS51318">
    <property type="entry name" value="TAT"/>
    <property type="match status" value="1"/>
</dbReference>
<proteinExistence type="predicted"/>
<evidence type="ECO:0000313" key="1">
    <source>
        <dbReference type="EMBL" id="PYC85058.1"/>
    </source>
</evidence>
<dbReference type="EMBL" id="PYBW01000023">
    <property type="protein sequence ID" value="PYC85058.1"/>
    <property type="molecule type" value="Genomic_DNA"/>
</dbReference>
<accession>A0A2V4NI86</accession>
<dbReference type="InterPro" id="IPR002591">
    <property type="entry name" value="Phosphodiest/P_Trfase"/>
</dbReference>